<dbReference type="InterPro" id="IPR005000">
    <property type="entry name" value="Aldolase/citrate-lyase_domain"/>
</dbReference>
<dbReference type="GO" id="GO:0016829">
    <property type="term" value="F:lyase activity"/>
    <property type="evidence" value="ECO:0007669"/>
    <property type="project" value="UniProtKB-KW"/>
</dbReference>
<dbReference type="InterPro" id="IPR015813">
    <property type="entry name" value="Pyrv/PenolPyrv_kinase-like_dom"/>
</dbReference>
<dbReference type="GO" id="GO:0000287">
    <property type="term" value="F:magnesium ion binding"/>
    <property type="evidence" value="ECO:0007669"/>
    <property type="project" value="TreeGrafter"/>
</dbReference>
<evidence type="ECO:0000256" key="3">
    <source>
        <dbReference type="ARBA" id="ARBA00022723"/>
    </source>
</evidence>
<reference evidence="8 9" key="1">
    <citation type="submission" date="2016-10" db="EMBL/GenBank/DDBJ databases">
        <authorList>
            <person name="de Groot N.N."/>
        </authorList>
    </citation>
    <scope>NUCLEOTIDE SEQUENCE [LARGE SCALE GENOMIC DNA]</scope>
    <source>
        <strain evidence="8 9">DSM 16077</strain>
    </source>
</reference>
<feature type="binding site" evidence="5">
    <location>
        <position position="136"/>
    </location>
    <ligand>
        <name>substrate</name>
    </ligand>
</feature>
<feature type="binding site" evidence="6">
    <location>
        <position position="136"/>
    </location>
    <ligand>
        <name>Mg(2+)</name>
        <dbReference type="ChEBI" id="CHEBI:18420"/>
    </ligand>
</feature>
<evidence type="ECO:0000256" key="6">
    <source>
        <dbReference type="PIRSR" id="PIRSR015582-2"/>
    </source>
</evidence>
<evidence type="ECO:0000256" key="5">
    <source>
        <dbReference type="PIRSR" id="PIRSR015582-1"/>
    </source>
</evidence>
<evidence type="ECO:0000313" key="8">
    <source>
        <dbReference type="EMBL" id="SDL59940.1"/>
    </source>
</evidence>
<dbReference type="EMBL" id="FNHG01000001">
    <property type="protein sequence ID" value="SDL59940.1"/>
    <property type="molecule type" value="Genomic_DNA"/>
</dbReference>
<dbReference type="Gene3D" id="3.20.20.60">
    <property type="entry name" value="Phosphoenolpyruvate-binding domains"/>
    <property type="match status" value="1"/>
</dbReference>
<organism evidence="8 9">
    <name type="scientific">Maricaulis salignorans</name>
    <dbReference type="NCBI Taxonomy" id="144026"/>
    <lineage>
        <taxon>Bacteria</taxon>
        <taxon>Pseudomonadati</taxon>
        <taxon>Pseudomonadota</taxon>
        <taxon>Alphaproteobacteria</taxon>
        <taxon>Maricaulales</taxon>
        <taxon>Maricaulaceae</taxon>
        <taxon>Maricaulis</taxon>
    </lineage>
</organism>
<dbReference type="Proteomes" id="UP000199759">
    <property type="component" value="Unassembled WGS sequence"/>
</dbReference>
<name>A0A1G9LDA7_9PROT</name>
<evidence type="ECO:0000313" key="9">
    <source>
        <dbReference type="Proteomes" id="UP000199759"/>
    </source>
</evidence>
<evidence type="ECO:0000256" key="1">
    <source>
        <dbReference type="ARBA" id="ARBA00001946"/>
    </source>
</evidence>
<comment type="similarity">
    <text evidence="2">Belongs to the HpcH/HpaI aldolase family.</text>
</comment>
<dbReference type="STRING" id="144026.SAMN04488568_10114"/>
<feature type="binding site" evidence="5">
    <location>
        <position position="82"/>
    </location>
    <ligand>
        <name>substrate</name>
    </ligand>
</feature>
<evidence type="ECO:0000259" key="7">
    <source>
        <dbReference type="Pfam" id="PF03328"/>
    </source>
</evidence>
<dbReference type="SUPFAM" id="SSF51621">
    <property type="entry name" value="Phosphoenolpyruvate/pyruvate domain"/>
    <property type="match status" value="1"/>
</dbReference>
<dbReference type="InterPro" id="IPR011206">
    <property type="entry name" value="Citrate_lyase_beta/mcl1/mcl2"/>
</dbReference>
<keyword evidence="8" id="KW-0456">Lyase</keyword>
<comment type="cofactor">
    <cofactor evidence="1">
        <name>Mg(2+)</name>
        <dbReference type="ChEBI" id="CHEBI:18420"/>
    </cofactor>
</comment>
<accession>A0A1G9LDA7</accession>
<evidence type="ECO:0000256" key="4">
    <source>
        <dbReference type="ARBA" id="ARBA00022842"/>
    </source>
</evidence>
<evidence type="ECO:0000256" key="2">
    <source>
        <dbReference type="ARBA" id="ARBA00005568"/>
    </source>
</evidence>
<dbReference type="PIRSF" id="PIRSF015582">
    <property type="entry name" value="Cit_lyase_B"/>
    <property type="match status" value="1"/>
</dbReference>
<protein>
    <submittedName>
        <fullName evidence="8">Citrate lyase subunit beta / citryl-CoA lyase</fullName>
    </submittedName>
</protein>
<dbReference type="AlphaFoldDB" id="A0A1G9LDA7"/>
<keyword evidence="3 6" id="KW-0479">Metal-binding</keyword>
<feature type="domain" description="HpcH/HpaI aldolase/citrate lyase" evidence="7">
    <location>
        <begin position="21"/>
        <end position="232"/>
    </location>
</feature>
<keyword evidence="9" id="KW-1185">Reference proteome</keyword>
<proteinExistence type="inferred from homology"/>
<gene>
    <name evidence="8" type="ORF">SAMN04488568_10114</name>
</gene>
<dbReference type="GO" id="GO:0006107">
    <property type="term" value="P:oxaloacetate metabolic process"/>
    <property type="evidence" value="ECO:0007669"/>
    <property type="project" value="TreeGrafter"/>
</dbReference>
<sequence>MAPCYIPFPDIRKSEMKRLIRSALFVPANNARAIEKAAHLGADMLVLDLEDAVGPDDKDAAREIIAGTLSLWQSSGSLRAVRVNGADTAWGAADLRAASQAEAVILPKVEQVGDLHAARSTLNAYGSSVPLWAMIETPRGVLQSAAIAGATGTGLGGLMAGVNDLALALRCASDQDRMALLPHLAQILCAARANGLYALDGVYNQFRDHEGFRREARQGRALGFDGKTLIHPDQVEPTHDCFQPDPAELERAARIVAAFTDPANAGKGVINLDGDMVERLHLDAARALLSAGSGNDP</sequence>
<dbReference type="Pfam" id="PF03328">
    <property type="entry name" value="HpcH_HpaI"/>
    <property type="match status" value="1"/>
</dbReference>
<keyword evidence="4 6" id="KW-0460">Magnesium</keyword>
<dbReference type="PANTHER" id="PTHR32308">
    <property type="entry name" value="LYASE BETA SUBUNIT, PUTATIVE (AFU_ORTHOLOGUE AFUA_4G13030)-RELATED"/>
    <property type="match status" value="1"/>
</dbReference>
<feature type="binding site" evidence="6">
    <location>
        <position position="164"/>
    </location>
    <ligand>
        <name>Mg(2+)</name>
        <dbReference type="ChEBI" id="CHEBI:18420"/>
    </ligand>
</feature>
<dbReference type="PANTHER" id="PTHR32308:SF10">
    <property type="entry name" value="CITRATE LYASE SUBUNIT BETA"/>
    <property type="match status" value="1"/>
</dbReference>
<dbReference type="InterPro" id="IPR040442">
    <property type="entry name" value="Pyrv_kinase-like_dom_sf"/>
</dbReference>